<sequence>MKHDMVMDGSAESLLHVEHTNADSPVPMGHSFSLNLPMNRNGSGTGWLPDASPMYGYMVHGRKWMYMVHGNVFLRYNSQDITNKGTRGDTKVDAPNWVMAMGQRRVGSRGLFRFSSMFSLDPLFGGAGYPLLFQTGETYQGRPLVDRQHPHNFFSELSVGYTHMINKDLDAFAYLAYPGEPALGPVAFMHRPSAQNNLDSPLGHHWQDATHITFGVATLGVRYKIFKVEGSVFTGREPGEARYGFDKPRFDSYSYRLSVNPHPQLALQASQAYIKSPEPLEPDENVRRTTASVLHALPLLPGNYNLNSALVWGFNDAGGHHQEHSLTAESNLQLDRFAVYGRYEYIQKSAGELQAEGFEHDRLFDVNAVTLGTNYTVLRAFNTNLSLGVQGSLYLPDRDLYPVYGKNPLAGQVYLRLYPHLMRMGGK</sequence>
<accession>A0A6J4I529</accession>
<dbReference type="EMBL" id="CADCTQ010000140">
    <property type="protein sequence ID" value="CAA9242528.1"/>
    <property type="molecule type" value="Genomic_DNA"/>
</dbReference>
<protein>
    <recommendedName>
        <fullName evidence="2">TonB-dependent receptor-like beta-barrel domain-containing protein</fullName>
    </recommendedName>
</protein>
<organism evidence="1">
    <name type="scientific">uncultured Cytophagales bacterium</name>
    <dbReference type="NCBI Taxonomy" id="158755"/>
    <lineage>
        <taxon>Bacteria</taxon>
        <taxon>Pseudomonadati</taxon>
        <taxon>Bacteroidota</taxon>
        <taxon>Sphingobacteriia</taxon>
        <taxon>Sphingobacteriales</taxon>
        <taxon>environmental samples</taxon>
    </lineage>
</organism>
<dbReference type="AlphaFoldDB" id="A0A6J4I529"/>
<name>A0A6J4I529_9SPHI</name>
<reference evidence="1" key="1">
    <citation type="submission" date="2020-02" db="EMBL/GenBank/DDBJ databases">
        <authorList>
            <person name="Meier V. D."/>
        </authorList>
    </citation>
    <scope>NUCLEOTIDE SEQUENCE</scope>
    <source>
        <strain evidence="1">AVDCRST_MAG56</strain>
    </source>
</reference>
<gene>
    <name evidence="1" type="ORF">AVDCRST_MAG56-1479</name>
</gene>
<proteinExistence type="predicted"/>
<evidence type="ECO:0000313" key="1">
    <source>
        <dbReference type="EMBL" id="CAA9242528.1"/>
    </source>
</evidence>
<evidence type="ECO:0008006" key="2">
    <source>
        <dbReference type="Google" id="ProtNLM"/>
    </source>
</evidence>